<accession>A0A1D1UTA2</accession>
<dbReference type="OrthoDB" id="10038721at2759"/>
<gene>
    <name evidence="2" type="primary">RvY_03290-1</name>
    <name evidence="2" type="synonym">RvY_03290.1</name>
    <name evidence="2" type="ORF">RvY_03290</name>
</gene>
<feature type="signal peptide" evidence="1">
    <location>
        <begin position="1"/>
        <end position="21"/>
    </location>
</feature>
<dbReference type="EMBL" id="BDGG01000001">
    <property type="protein sequence ID" value="GAU90942.1"/>
    <property type="molecule type" value="Genomic_DNA"/>
</dbReference>
<keyword evidence="3" id="KW-1185">Reference proteome</keyword>
<evidence type="ECO:0000313" key="3">
    <source>
        <dbReference type="Proteomes" id="UP000186922"/>
    </source>
</evidence>
<evidence type="ECO:0000313" key="2">
    <source>
        <dbReference type="EMBL" id="GAU90942.1"/>
    </source>
</evidence>
<feature type="chain" id="PRO_5008897593" evidence="1">
    <location>
        <begin position="22"/>
        <end position="126"/>
    </location>
</feature>
<evidence type="ECO:0000256" key="1">
    <source>
        <dbReference type="SAM" id="SignalP"/>
    </source>
</evidence>
<reference evidence="2 3" key="1">
    <citation type="journal article" date="2016" name="Nat. Commun.">
        <title>Extremotolerant tardigrade genome and improved radiotolerance of human cultured cells by tardigrade-unique protein.</title>
        <authorList>
            <person name="Hashimoto T."/>
            <person name="Horikawa D.D."/>
            <person name="Saito Y."/>
            <person name="Kuwahara H."/>
            <person name="Kozuka-Hata H."/>
            <person name="Shin-I T."/>
            <person name="Minakuchi Y."/>
            <person name="Ohishi K."/>
            <person name="Motoyama A."/>
            <person name="Aizu T."/>
            <person name="Enomoto A."/>
            <person name="Kondo K."/>
            <person name="Tanaka S."/>
            <person name="Hara Y."/>
            <person name="Koshikawa S."/>
            <person name="Sagara H."/>
            <person name="Miura T."/>
            <person name="Yokobori S."/>
            <person name="Miyagawa K."/>
            <person name="Suzuki Y."/>
            <person name="Kubo T."/>
            <person name="Oyama M."/>
            <person name="Kohara Y."/>
            <person name="Fujiyama A."/>
            <person name="Arakawa K."/>
            <person name="Katayama T."/>
            <person name="Toyoda A."/>
            <person name="Kunieda T."/>
        </authorList>
    </citation>
    <scope>NUCLEOTIDE SEQUENCE [LARGE SCALE GENOMIC DNA]</scope>
    <source>
        <strain evidence="2 3">YOKOZUNA-1</strain>
    </source>
</reference>
<organism evidence="2 3">
    <name type="scientific">Ramazzottius varieornatus</name>
    <name type="common">Water bear</name>
    <name type="synonym">Tardigrade</name>
    <dbReference type="NCBI Taxonomy" id="947166"/>
    <lineage>
        <taxon>Eukaryota</taxon>
        <taxon>Metazoa</taxon>
        <taxon>Ecdysozoa</taxon>
        <taxon>Tardigrada</taxon>
        <taxon>Eutardigrada</taxon>
        <taxon>Parachela</taxon>
        <taxon>Hypsibioidea</taxon>
        <taxon>Ramazzottiidae</taxon>
        <taxon>Ramazzottius</taxon>
    </lineage>
</organism>
<sequence length="126" mass="13925">MSSPWSVVLLVLCLTIGVVYGQMLPVSSGTGMNYGDWMNMASQFSMYKGDGVAFQMNPYLNLYNPYNVQNGLAGVNGYPFIYAGNRGNRGPQYNQLSQYGLTFPQLYGTFGVNGYPFRSAQDPTQK</sequence>
<keyword evidence="1" id="KW-0732">Signal</keyword>
<dbReference type="AlphaFoldDB" id="A0A1D1UTA2"/>
<dbReference type="Proteomes" id="UP000186922">
    <property type="component" value="Unassembled WGS sequence"/>
</dbReference>
<comment type="caution">
    <text evidence="2">The sequence shown here is derived from an EMBL/GenBank/DDBJ whole genome shotgun (WGS) entry which is preliminary data.</text>
</comment>
<proteinExistence type="predicted"/>
<protein>
    <submittedName>
        <fullName evidence="2">Uncharacterized protein</fullName>
    </submittedName>
</protein>
<name>A0A1D1UTA2_RAMVA</name>